<feature type="non-terminal residue" evidence="1">
    <location>
        <position position="1"/>
    </location>
</feature>
<sequence length="363" mass="40482">IDSSLKIVSCRRQRDSEKRTPSLEQDVVRANVNTQRPRCGRCERLDLDCTIGPPLALSSSSTQSDAGTLSQSPVTLTNSQGPRPLCVLDLELSHNYSFSTYRIFGGTKLDCETLRTVATEYFDMAFDVTRPVMDTITEDHAIAMFFFSSVAAVYALANECPSSQNTACPDPDPIDSFVLYFNLARGVHTLVRHHWSFLEHSWIGPLFQDEETVLSPAGPPDRYPGVAKVQDLITNSENERHRQIYTHALDRWLAYVDVFEKSTEFSVEDRLLLVWPILVGAEYLTLLTARAPVALIILAHYAVMISLRPSAWWAARWPVKVMYSMAQSLGSEWSGFLAWPYSQLNNRGGGPDAIGNAAMITAA</sequence>
<protein>
    <recommendedName>
        <fullName evidence="3">Zn(2)-C6 fungal-type domain-containing protein</fullName>
    </recommendedName>
</protein>
<gene>
    <name evidence="1" type="ORF">D6D15_10205</name>
</gene>
<name>A0A4S9AR45_AURPU</name>
<dbReference type="AlphaFoldDB" id="A0A4S9AR45"/>
<evidence type="ECO:0000313" key="1">
    <source>
        <dbReference type="EMBL" id="THW82425.1"/>
    </source>
</evidence>
<evidence type="ECO:0008006" key="3">
    <source>
        <dbReference type="Google" id="ProtNLM"/>
    </source>
</evidence>
<proteinExistence type="predicted"/>
<dbReference type="EMBL" id="QZAR01000362">
    <property type="protein sequence ID" value="THW82425.1"/>
    <property type="molecule type" value="Genomic_DNA"/>
</dbReference>
<organism evidence="1 2">
    <name type="scientific">Aureobasidium pullulans</name>
    <name type="common">Black yeast</name>
    <name type="synonym">Pullularia pullulans</name>
    <dbReference type="NCBI Taxonomy" id="5580"/>
    <lineage>
        <taxon>Eukaryota</taxon>
        <taxon>Fungi</taxon>
        <taxon>Dikarya</taxon>
        <taxon>Ascomycota</taxon>
        <taxon>Pezizomycotina</taxon>
        <taxon>Dothideomycetes</taxon>
        <taxon>Dothideomycetidae</taxon>
        <taxon>Dothideales</taxon>
        <taxon>Saccotheciaceae</taxon>
        <taxon>Aureobasidium</taxon>
    </lineage>
</organism>
<dbReference type="PANTHER" id="PTHR47784">
    <property type="entry name" value="STEROL UPTAKE CONTROL PROTEIN 2"/>
    <property type="match status" value="1"/>
</dbReference>
<dbReference type="GO" id="GO:0001228">
    <property type="term" value="F:DNA-binding transcription activator activity, RNA polymerase II-specific"/>
    <property type="evidence" value="ECO:0007669"/>
    <property type="project" value="TreeGrafter"/>
</dbReference>
<dbReference type="InterPro" id="IPR053157">
    <property type="entry name" value="Sterol_Uptake_Regulator"/>
</dbReference>
<reference evidence="1 2" key="1">
    <citation type="submission" date="2018-10" db="EMBL/GenBank/DDBJ databases">
        <title>Fifty Aureobasidium pullulans genomes reveal a recombining polyextremotolerant generalist.</title>
        <authorList>
            <person name="Gostincar C."/>
            <person name="Turk M."/>
            <person name="Zajc J."/>
            <person name="Gunde-Cimerman N."/>
        </authorList>
    </citation>
    <scope>NUCLEOTIDE SEQUENCE [LARGE SCALE GENOMIC DNA]</scope>
    <source>
        <strain evidence="1 2">EXF-10507</strain>
    </source>
</reference>
<dbReference type="PANTHER" id="PTHR47784:SF4">
    <property type="entry name" value="ZN(II)2CYS6 TRANSCRIPTION FACTOR (EUROFUNG)"/>
    <property type="match status" value="1"/>
</dbReference>
<evidence type="ECO:0000313" key="2">
    <source>
        <dbReference type="Proteomes" id="UP000304928"/>
    </source>
</evidence>
<accession>A0A4S9AR45</accession>
<comment type="caution">
    <text evidence="1">The sequence shown here is derived from an EMBL/GenBank/DDBJ whole genome shotgun (WGS) entry which is preliminary data.</text>
</comment>
<dbReference type="Proteomes" id="UP000304928">
    <property type="component" value="Unassembled WGS sequence"/>
</dbReference>